<proteinExistence type="predicted"/>
<evidence type="ECO:0000313" key="2">
    <source>
        <dbReference type="Proteomes" id="UP000887116"/>
    </source>
</evidence>
<dbReference type="EMBL" id="BMAO01027756">
    <property type="protein sequence ID" value="GFR19465.1"/>
    <property type="molecule type" value="Genomic_DNA"/>
</dbReference>
<dbReference type="AlphaFoldDB" id="A0A8X6LRL4"/>
<dbReference type="Proteomes" id="UP000887116">
    <property type="component" value="Unassembled WGS sequence"/>
</dbReference>
<keyword evidence="2" id="KW-1185">Reference proteome</keyword>
<accession>A0A8X6LRL4</accession>
<sequence length="487" mass="58283">MTRDSDKKKNEAEVKIEANKEAKLKAERSLISRKGLELPAINSFIMQLPNILVSLRQMCLSKFAIAMVNDPDVKTFTSTHSIHFCIWSSEEIEAFFEEKPAILLNDTHVHEIFSKRLKLSFSNYKYQGDDNYHSLPNKQWEILVGQKLSALPLPDIFRKEIAPLIKLILIESYEWLLNHKTIIKSTTNLQHHFHWTHYNKIDRQKTAKAIIADDNIDITDRFMLACNYCFQEDVLSIWGILDDAQRNFFEDSRFVILQKWANWAGNWAELDWEEIARYSSCDTFGLPTYLPKLEQGKRLQHLMRFSSGVWINFYDLQFCFSILDPCQQKEIFKKYPLQVLQVFLDWPAQEKLLDAVEFLWPYLSEQNFCDFFKVILFHKRMLVWIGYDFVTLVKKLWEKVPFEFRKFIEKDEIFNALKFILEYEGWRLCSHELRLHFDDYVFMAFHSGSTVFVISEYKKYELSHFMFTLSKIFFLYRRINLRYLNKY</sequence>
<comment type="caution">
    <text evidence="1">The sequence shown here is derived from an EMBL/GenBank/DDBJ whole genome shotgun (WGS) entry which is preliminary data.</text>
</comment>
<reference evidence="1" key="1">
    <citation type="submission" date="2020-07" db="EMBL/GenBank/DDBJ databases">
        <title>Multicomponent nature underlies the extraordinary mechanical properties of spider dragline silk.</title>
        <authorList>
            <person name="Kono N."/>
            <person name="Nakamura H."/>
            <person name="Mori M."/>
            <person name="Yoshida Y."/>
            <person name="Ohtoshi R."/>
            <person name="Malay A.D."/>
            <person name="Moran D.A.P."/>
            <person name="Tomita M."/>
            <person name="Numata K."/>
            <person name="Arakawa K."/>
        </authorList>
    </citation>
    <scope>NUCLEOTIDE SEQUENCE</scope>
</reference>
<organism evidence="1 2">
    <name type="scientific">Trichonephila clavata</name>
    <name type="common">Joro spider</name>
    <name type="synonym">Nephila clavata</name>
    <dbReference type="NCBI Taxonomy" id="2740835"/>
    <lineage>
        <taxon>Eukaryota</taxon>
        <taxon>Metazoa</taxon>
        <taxon>Ecdysozoa</taxon>
        <taxon>Arthropoda</taxon>
        <taxon>Chelicerata</taxon>
        <taxon>Arachnida</taxon>
        <taxon>Araneae</taxon>
        <taxon>Araneomorphae</taxon>
        <taxon>Entelegynae</taxon>
        <taxon>Araneoidea</taxon>
        <taxon>Nephilidae</taxon>
        <taxon>Trichonephila</taxon>
    </lineage>
</organism>
<name>A0A8X6LRL4_TRICU</name>
<protein>
    <submittedName>
        <fullName evidence="1">Uncharacterized protein</fullName>
    </submittedName>
</protein>
<gene>
    <name evidence="1" type="primary">AVEN_46861_1</name>
    <name evidence="1" type="ORF">TNCT_26001</name>
</gene>
<dbReference type="OrthoDB" id="6437663at2759"/>
<evidence type="ECO:0000313" key="1">
    <source>
        <dbReference type="EMBL" id="GFR19465.1"/>
    </source>
</evidence>